<accession>A0A0R2QLQ2</accession>
<keyword evidence="1" id="KW-0472">Membrane</keyword>
<dbReference type="Proteomes" id="UP000053054">
    <property type="component" value="Unassembled WGS sequence"/>
</dbReference>
<sequence length="200" mass="21289">MYSMIQNRFKAPVTALITPSCRFLLRIGITANWLTFIGALGSSISALYFFSKGDFFLGTILVSLFALSDLFDGTMARLSEQGTTKWGALIDSTLDRATDAAIYAGVISYAISNDDRNLALLALLALITGALIPYIRAKAESLGIACSVGIAERAERLIVILTATGLYGLGVNIALVGGLLLINILGLITIVQRLLVVARS</sequence>
<keyword evidence="2" id="KW-0808">Transferase</keyword>
<evidence type="ECO:0000313" key="3">
    <source>
        <dbReference type="Proteomes" id="UP000053054"/>
    </source>
</evidence>
<dbReference type="EMBL" id="LIAU01000286">
    <property type="protein sequence ID" value="KRO51148.1"/>
    <property type="molecule type" value="Genomic_DNA"/>
</dbReference>
<dbReference type="GO" id="GO:0008654">
    <property type="term" value="P:phospholipid biosynthetic process"/>
    <property type="evidence" value="ECO:0007669"/>
    <property type="project" value="InterPro"/>
</dbReference>
<dbReference type="InterPro" id="IPR043130">
    <property type="entry name" value="CDP-OH_PTrfase_TM_dom"/>
</dbReference>
<dbReference type="GO" id="GO:0016780">
    <property type="term" value="F:phosphotransferase activity, for other substituted phosphate groups"/>
    <property type="evidence" value="ECO:0007669"/>
    <property type="project" value="InterPro"/>
</dbReference>
<dbReference type="Gene3D" id="1.20.120.1760">
    <property type="match status" value="1"/>
</dbReference>
<dbReference type="GO" id="GO:0016020">
    <property type="term" value="C:membrane"/>
    <property type="evidence" value="ECO:0007669"/>
    <property type="project" value="InterPro"/>
</dbReference>
<keyword evidence="1" id="KW-1133">Transmembrane helix</keyword>
<organism evidence="2 3">
    <name type="scientific">Actinobacteria bacterium BACL2 MAG-120820-bin50</name>
    <dbReference type="NCBI Taxonomy" id="1655570"/>
    <lineage>
        <taxon>Bacteria</taxon>
        <taxon>Bacillati</taxon>
        <taxon>Actinomycetota</taxon>
        <taxon>Actinomycetes</taxon>
        <taxon>Actinomycetes incertae sedis</taxon>
        <taxon>ac1 cluster</taxon>
    </lineage>
</organism>
<feature type="transmembrane region" description="Helical" evidence="1">
    <location>
        <begin position="157"/>
        <end position="190"/>
    </location>
</feature>
<feature type="transmembrane region" description="Helical" evidence="1">
    <location>
        <begin position="118"/>
        <end position="137"/>
    </location>
</feature>
<comment type="caution">
    <text evidence="2">The sequence shown here is derived from an EMBL/GenBank/DDBJ whole genome shotgun (WGS) entry which is preliminary data.</text>
</comment>
<protein>
    <submittedName>
        <fullName evidence="2">CDP-alcohol phosphatidyltransferase</fullName>
    </submittedName>
</protein>
<proteinExistence type="predicted"/>
<dbReference type="Pfam" id="PF01066">
    <property type="entry name" value="CDP-OH_P_transf"/>
    <property type="match status" value="1"/>
</dbReference>
<keyword evidence="1" id="KW-0812">Transmembrane</keyword>
<reference evidence="2 3" key="1">
    <citation type="submission" date="2015-10" db="EMBL/GenBank/DDBJ databases">
        <title>Metagenome-Assembled Genomes uncover a global brackish microbiome.</title>
        <authorList>
            <person name="Hugerth L.W."/>
            <person name="Larsson J."/>
            <person name="Alneberg J."/>
            <person name="Lindh M.V."/>
            <person name="Legrand C."/>
            <person name="Pinhassi J."/>
            <person name="Andersson A.F."/>
        </authorList>
    </citation>
    <scope>NUCLEOTIDE SEQUENCE [LARGE SCALE GENOMIC DNA]</scope>
    <source>
        <strain evidence="2">BACL2 MAG-120820-bin50</strain>
    </source>
</reference>
<gene>
    <name evidence="2" type="ORF">ABR62_06255</name>
</gene>
<name>A0A0R2QLQ2_9ACTN</name>
<dbReference type="InterPro" id="IPR000462">
    <property type="entry name" value="CDP-OH_P_trans"/>
</dbReference>
<dbReference type="NCBIfam" id="NF045883">
    <property type="entry name" value="PIPSynth"/>
    <property type="match status" value="1"/>
</dbReference>
<dbReference type="AlphaFoldDB" id="A0A0R2QLQ2"/>
<evidence type="ECO:0000313" key="2">
    <source>
        <dbReference type="EMBL" id="KRO51148.1"/>
    </source>
</evidence>
<evidence type="ECO:0000256" key="1">
    <source>
        <dbReference type="SAM" id="Phobius"/>
    </source>
</evidence>
<feature type="transmembrane region" description="Helical" evidence="1">
    <location>
        <begin position="23"/>
        <end position="49"/>
    </location>
</feature>